<dbReference type="PROSITE" id="PS51354">
    <property type="entry name" value="GLUTAREDOXIN_2"/>
    <property type="match status" value="1"/>
</dbReference>
<dbReference type="GO" id="GO:0034599">
    <property type="term" value="P:cellular response to oxidative stress"/>
    <property type="evidence" value="ECO:0007669"/>
    <property type="project" value="TreeGrafter"/>
</dbReference>
<dbReference type="GO" id="GO:0005737">
    <property type="term" value="C:cytoplasm"/>
    <property type="evidence" value="ECO:0007669"/>
    <property type="project" value="TreeGrafter"/>
</dbReference>
<dbReference type="PROSITE" id="PS00195">
    <property type="entry name" value="GLUTAREDOXIN_1"/>
    <property type="match status" value="1"/>
</dbReference>
<feature type="domain" description="Glutaredoxin" evidence="6">
    <location>
        <begin position="22"/>
        <end position="86"/>
    </location>
</feature>
<keyword evidence="5" id="KW-0676">Redox-active center</keyword>
<evidence type="ECO:0000256" key="1">
    <source>
        <dbReference type="ARBA" id="ARBA00002549"/>
    </source>
</evidence>
<dbReference type="Gene3D" id="3.40.30.10">
    <property type="entry name" value="Glutaredoxin"/>
    <property type="match status" value="1"/>
</dbReference>
<evidence type="ECO:0000256" key="5">
    <source>
        <dbReference type="ARBA" id="ARBA00023284"/>
    </source>
</evidence>
<dbReference type="CDD" id="cd03419">
    <property type="entry name" value="GRX_GRXh_1_2_like"/>
    <property type="match status" value="1"/>
</dbReference>
<dbReference type="PANTHER" id="PTHR45694:SF18">
    <property type="entry name" value="GLUTAREDOXIN-1-RELATED"/>
    <property type="match status" value="1"/>
</dbReference>
<dbReference type="NCBIfam" id="TIGR02180">
    <property type="entry name" value="GRX_euk"/>
    <property type="match status" value="1"/>
</dbReference>
<dbReference type="PRINTS" id="PR00160">
    <property type="entry name" value="GLUTAREDOXIN"/>
</dbReference>
<comment type="function">
    <text evidence="1">Has a glutathione-disulfide oxidoreductase activity in the presence of NADPH and glutathione reductase. Reduces low molecular weight disulfides and proteins.</text>
</comment>
<name>E4YWI8_OIKDI</name>
<sequence>MPPVTGAISRALVEGIIKENRVVMFSKTFCPFCNKVKDRLKSKFIPYHAVELNLGTETEMNNYQDLLKEMTGQRSVPNVFINGKHIGGCDDTLKLDDEGNLLPLGLIRNILLCNFFTTNDFRFGKSS</sequence>
<reference evidence="7" key="1">
    <citation type="journal article" date="2010" name="Science">
        <title>Plasticity of animal genome architecture unmasked by rapid evolution of a pelagic tunicate.</title>
        <authorList>
            <person name="Denoeud F."/>
            <person name="Henriet S."/>
            <person name="Mungpakdee S."/>
            <person name="Aury J.M."/>
            <person name="Da Silva C."/>
            <person name="Brinkmann H."/>
            <person name="Mikhaleva J."/>
            <person name="Olsen L.C."/>
            <person name="Jubin C."/>
            <person name="Canestro C."/>
            <person name="Bouquet J.M."/>
            <person name="Danks G."/>
            <person name="Poulain J."/>
            <person name="Campsteijn C."/>
            <person name="Adamski M."/>
            <person name="Cross I."/>
            <person name="Yadetie F."/>
            <person name="Muffato M."/>
            <person name="Louis A."/>
            <person name="Butcher S."/>
            <person name="Tsagkogeorga G."/>
            <person name="Konrad A."/>
            <person name="Singh S."/>
            <person name="Jensen M.F."/>
            <person name="Cong E.H."/>
            <person name="Eikeseth-Otteraa H."/>
            <person name="Noel B."/>
            <person name="Anthouard V."/>
            <person name="Porcel B.M."/>
            <person name="Kachouri-Lafond R."/>
            <person name="Nishino A."/>
            <person name="Ugolini M."/>
            <person name="Chourrout P."/>
            <person name="Nishida H."/>
            <person name="Aasland R."/>
            <person name="Huzurbazar S."/>
            <person name="Westhof E."/>
            <person name="Delsuc F."/>
            <person name="Lehrach H."/>
            <person name="Reinhardt R."/>
            <person name="Weissenbach J."/>
            <person name="Roy S.W."/>
            <person name="Artiguenave F."/>
            <person name="Postlethwait J.H."/>
            <person name="Manak J.R."/>
            <person name="Thompson E.M."/>
            <person name="Jaillon O."/>
            <person name="Du Pasquier L."/>
            <person name="Boudinot P."/>
            <person name="Liberles D.A."/>
            <person name="Volff J.N."/>
            <person name="Philippe H."/>
            <person name="Lenhard B."/>
            <person name="Roest Crollius H."/>
            <person name="Wincker P."/>
            <person name="Chourrout D."/>
        </authorList>
    </citation>
    <scope>NUCLEOTIDE SEQUENCE [LARGE SCALE GENOMIC DNA]</scope>
</reference>
<keyword evidence="4" id="KW-1015">Disulfide bond</keyword>
<keyword evidence="2" id="KW-0813">Transport</keyword>
<dbReference type="GO" id="GO:0015038">
    <property type="term" value="F:glutathione disulfide oxidoreductase activity"/>
    <property type="evidence" value="ECO:0007669"/>
    <property type="project" value="TreeGrafter"/>
</dbReference>
<dbReference type="InterPro" id="IPR014025">
    <property type="entry name" value="Glutaredoxin_subgr"/>
</dbReference>
<dbReference type="Pfam" id="PF00462">
    <property type="entry name" value="Glutaredoxin"/>
    <property type="match status" value="1"/>
</dbReference>
<dbReference type="PANTHER" id="PTHR45694">
    <property type="entry name" value="GLUTAREDOXIN 2"/>
    <property type="match status" value="1"/>
</dbReference>
<evidence type="ECO:0000256" key="4">
    <source>
        <dbReference type="ARBA" id="ARBA00023157"/>
    </source>
</evidence>
<evidence type="ECO:0000313" key="7">
    <source>
        <dbReference type="EMBL" id="CBY39823.1"/>
    </source>
</evidence>
<dbReference type="InterPro" id="IPR002109">
    <property type="entry name" value="Glutaredoxin"/>
</dbReference>
<dbReference type="InterPro" id="IPR036249">
    <property type="entry name" value="Thioredoxin-like_sf"/>
</dbReference>
<dbReference type="SUPFAM" id="SSF52833">
    <property type="entry name" value="Thioredoxin-like"/>
    <property type="match status" value="1"/>
</dbReference>
<dbReference type="Proteomes" id="UP000011014">
    <property type="component" value="Unassembled WGS sequence"/>
</dbReference>
<proteinExistence type="predicted"/>
<dbReference type="InterPro" id="IPR011899">
    <property type="entry name" value="Glutaredoxin_euk/vir"/>
</dbReference>
<evidence type="ECO:0000256" key="3">
    <source>
        <dbReference type="ARBA" id="ARBA00022982"/>
    </source>
</evidence>
<evidence type="ECO:0000259" key="6">
    <source>
        <dbReference type="Pfam" id="PF00462"/>
    </source>
</evidence>
<evidence type="ECO:0000256" key="2">
    <source>
        <dbReference type="ARBA" id="ARBA00022448"/>
    </source>
</evidence>
<organism evidence="7">
    <name type="scientific">Oikopleura dioica</name>
    <name type="common">Tunicate</name>
    <dbReference type="NCBI Taxonomy" id="34765"/>
    <lineage>
        <taxon>Eukaryota</taxon>
        <taxon>Metazoa</taxon>
        <taxon>Chordata</taxon>
        <taxon>Tunicata</taxon>
        <taxon>Appendicularia</taxon>
        <taxon>Copelata</taxon>
        <taxon>Oikopleuridae</taxon>
        <taxon>Oikopleura</taxon>
    </lineage>
</organism>
<gene>
    <name evidence="7" type="ORF">GSOID_T00020417001</name>
</gene>
<protein>
    <recommendedName>
        <fullName evidence="6">Glutaredoxin domain-containing protein</fullName>
    </recommendedName>
</protein>
<accession>E4YWI8</accession>
<dbReference type="AlphaFoldDB" id="E4YWI8"/>
<dbReference type="InterPro" id="IPR011767">
    <property type="entry name" value="GLR_AS"/>
</dbReference>
<dbReference type="EMBL" id="FN655670">
    <property type="protein sequence ID" value="CBY39823.1"/>
    <property type="molecule type" value="Genomic_DNA"/>
</dbReference>
<keyword evidence="3" id="KW-0249">Electron transport</keyword>